<comment type="subcellular location">
    <subcellularLocation>
        <location evidence="1">Membrane</location>
        <topology evidence="1">Multi-pass membrane protein</topology>
    </subcellularLocation>
</comment>
<keyword evidence="7" id="KW-0630">Potassium</keyword>
<gene>
    <name evidence="15" type="ORF">FVE85_0957</name>
</gene>
<evidence type="ECO:0000256" key="6">
    <source>
        <dbReference type="ARBA" id="ARBA00022837"/>
    </source>
</evidence>
<evidence type="ECO:0000256" key="2">
    <source>
        <dbReference type="ARBA" id="ARBA00022448"/>
    </source>
</evidence>
<evidence type="ECO:0000256" key="9">
    <source>
        <dbReference type="ARBA" id="ARBA00023065"/>
    </source>
</evidence>
<evidence type="ECO:0000259" key="14">
    <source>
        <dbReference type="PROSITE" id="PS50222"/>
    </source>
</evidence>
<feature type="region of interest" description="Disordered" evidence="12">
    <location>
        <begin position="360"/>
        <end position="385"/>
    </location>
</feature>
<evidence type="ECO:0000313" key="15">
    <source>
        <dbReference type="EMBL" id="KAA8497228.1"/>
    </source>
</evidence>
<dbReference type="PROSITE" id="PS50222">
    <property type="entry name" value="EF_HAND_2"/>
    <property type="match status" value="1"/>
</dbReference>
<dbReference type="Gene3D" id="1.10.238.10">
    <property type="entry name" value="EF-hand"/>
    <property type="match status" value="1"/>
</dbReference>
<accession>A0A5J4Z1M3</accession>
<keyword evidence="6" id="KW-0106">Calcium</keyword>
<dbReference type="PANTHER" id="PTHR11537">
    <property type="entry name" value="VOLTAGE-GATED POTASSIUM CHANNEL"/>
    <property type="match status" value="1"/>
</dbReference>
<evidence type="ECO:0000256" key="7">
    <source>
        <dbReference type="ARBA" id="ARBA00022958"/>
    </source>
</evidence>
<organism evidence="15 16">
    <name type="scientific">Porphyridium purpureum</name>
    <name type="common">Red alga</name>
    <name type="synonym">Porphyridium cruentum</name>
    <dbReference type="NCBI Taxonomy" id="35688"/>
    <lineage>
        <taxon>Eukaryota</taxon>
        <taxon>Rhodophyta</taxon>
        <taxon>Bangiophyceae</taxon>
        <taxon>Porphyridiales</taxon>
        <taxon>Porphyridiaceae</taxon>
        <taxon>Porphyridium</taxon>
    </lineage>
</organism>
<feature type="domain" description="EF-hand" evidence="14">
    <location>
        <begin position="412"/>
        <end position="447"/>
    </location>
</feature>
<dbReference type="SUPFAM" id="SSF47473">
    <property type="entry name" value="EF-hand"/>
    <property type="match status" value="1"/>
</dbReference>
<feature type="region of interest" description="Disordered" evidence="12">
    <location>
        <begin position="70"/>
        <end position="90"/>
    </location>
</feature>
<feature type="transmembrane region" description="Helical" evidence="13">
    <location>
        <begin position="146"/>
        <end position="164"/>
    </location>
</feature>
<evidence type="ECO:0000256" key="4">
    <source>
        <dbReference type="ARBA" id="ARBA00022692"/>
    </source>
</evidence>
<feature type="compositionally biased region" description="Low complexity" evidence="12">
    <location>
        <begin position="361"/>
        <end position="385"/>
    </location>
</feature>
<dbReference type="OrthoDB" id="43502at2759"/>
<evidence type="ECO:0000256" key="12">
    <source>
        <dbReference type="SAM" id="MobiDB-lite"/>
    </source>
</evidence>
<sequence>MEGSGGAADGSAAPLLQQPFQHLRRRPGGGQGSVISDSRRTKARRQDVGVQNRQFTRRGTTVLQMITGDAPKGKRAKEGVEVEKKEKGHGIDHTSRHSWLYLTLSSRSVTPAAKVYRIFVLVLILLCGLAYIFSTSEEFLQRYHPVLFVFEAFSSTIFLVEYIARMVVITEKTKYEHPLWGRLRYAIEFRAIVDLISCLPFFIERLFPLSLPTLTGVRIFRLSRIFRTDGWAHSFGAVHRVLFFHRHILFMSLMLCVMLVVSTGFLLHIFRPPQGDDEQFASMLATMYLSTLMLTGQGGPEGEGFPAYTKVVIIITATFSVAIFAVPSSMLIFGFEAEAERQVIKDHKRRLKLAKNGGVASESSLSGYSTSTDCDGNSTSSSSSDSWADYEAVIVGGDDEAGSVDLELQERRIAEMSENFFAKLDVDGSGTVSKDEVVQLLRTLIQDNGMSGMVKSLRNNPATDDISGALQQISRDIAALKDQMQAIESKLAQ</sequence>
<keyword evidence="4 13" id="KW-0812">Transmembrane</keyword>
<comment type="caution">
    <text evidence="15">The sequence shown here is derived from an EMBL/GenBank/DDBJ whole genome shotgun (WGS) entry which is preliminary data.</text>
</comment>
<dbReference type="SUPFAM" id="SSF81324">
    <property type="entry name" value="Voltage-gated potassium channels"/>
    <property type="match status" value="1"/>
</dbReference>
<evidence type="ECO:0000256" key="1">
    <source>
        <dbReference type="ARBA" id="ARBA00004141"/>
    </source>
</evidence>
<keyword evidence="16" id="KW-1185">Reference proteome</keyword>
<evidence type="ECO:0000313" key="16">
    <source>
        <dbReference type="Proteomes" id="UP000324585"/>
    </source>
</evidence>
<evidence type="ECO:0000256" key="10">
    <source>
        <dbReference type="ARBA" id="ARBA00023136"/>
    </source>
</evidence>
<dbReference type="EMBL" id="VRMN01000002">
    <property type="protein sequence ID" value="KAA8497228.1"/>
    <property type="molecule type" value="Genomic_DNA"/>
</dbReference>
<feature type="compositionally biased region" description="Basic and acidic residues" evidence="12">
    <location>
        <begin position="76"/>
        <end position="90"/>
    </location>
</feature>
<feature type="transmembrane region" description="Helical" evidence="13">
    <location>
        <begin position="248"/>
        <end position="268"/>
    </location>
</feature>
<dbReference type="GO" id="GO:0008076">
    <property type="term" value="C:voltage-gated potassium channel complex"/>
    <property type="evidence" value="ECO:0007669"/>
    <property type="project" value="InterPro"/>
</dbReference>
<keyword evidence="9" id="KW-0406">Ion transport</keyword>
<feature type="transmembrane region" description="Helical" evidence="13">
    <location>
        <begin position="311"/>
        <end position="335"/>
    </location>
</feature>
<dbReference type="PANTHER" id="PTHR11537:SF254">
    <property type="entry name" value="POTASSIUM VOLTAGE-GATED CHANNEL PROTEIN SHAB"/>
    <property type="match status" value="1"/>
</dbReference>
<feature type="region of interest" description="Disordered" evidence="12">
    <location>
        <begin position="1"/>
        <end position="50"/>
    </location>
</feature>
<feature type="compositionally biased region" description="Basic and acidic residues" evidence="12">
    <location>
        <begin position="37"/>
        <end position="47"/>
    </location>
</feature>
<keyword evidence="2" id="KW-0813">Transport</keyword>
<name>A0A5J4Z1M3_PORPP</name>
<evidence type="ECO:0000256" key="8">
    <source>
        <dbReference type="ARBA" id="ARBA00022989"/>
    </source>
</evidence>
<dbReference type="GO" id="GO:0005249">
    <property type="term" value="F:voltage-gated potassium channel activity"/>
    <property type="evidence" value="ECO:0007669"/>
    <property type="project" value="InterPro"/>
</dbReference>
<dbReference type="InterPro" id="IPR005821">
    <property type="entry name" value="Ion_trans_dom"/>
</dbReference>
<protein>
    <submittedName>
        <fullName evidence="15">Potassium voltage-gated channel subfamily KQT member 1</fullName>
    </submittedName>
</protein>
<dbReference type="InterPro" id="IPR018247">
    <property type="entry name" value="EF_Hand_1_Ca_BS"/>
</dbReference>
<dbReference type="InterPro" id="IPR002048">
    <property type="entry name" value="EF_hand_dom"/>
</dbReference>
<keyword evidence="5" id="KW-0631">Potassium channel</keyword>
<dbReference type="InterPro" id="IPR028325">
    <property type="entry name" value="VG_K_chnl"/>
</dbReference>
<evidence type="ECO:0000256" key="3">
    <source>
        <dbReference type="ARBA" id="ARBA00022538"/>
    </source>
</evidence>
<dbReference type="InterPro" id="IPR011992">
    <property type="entry name" value="EF-hand-dom_pair"/>
</dbReference>
<keyword evidence="10 13" id="KW-0472">Membrane</keyword>
<evidence type="ECO:0000256" key="5">
    <source>
        <dbReference type="ARBA" id="ARBA00022826"/>
    </source>
</evidence>
<reference evidence="16" key="1">
    <citation type="journal article" date="2019" name="Nat. Commun.">
        <title>Expansion of phycobilisome linker gene families in mesophilic red algae.</title>
        <authorList>
            <person name="Lee J."/>
            <person name="Kim D."/>
            <person name="Bhattacharya D."/>
            <person name="Yoon H.S."/>
        </authorList>
    </citation>
    <scope>NUCLEOTIDE SEQUENCE [LARGE SCALE GENOMIC DNA]</scope>
    <source>
        <strain evidence="16">CCMP 1328</strain>
    </source>
</reference>
<keyword evidence="8 13" id="KW-1133">Transmembrane helix</keyword>
<dbReference type="PROSITE" id="PS00018">
    <property type="entry name" value="EF_HAND_1"/>
    <property type="match status" value="1"/>
</dbReference>
<dbReference type="Pfam" id="PF00520">
    <property type="entry name" value="Ion_trans"/>
    <property type="match status" value="1"/>
</dbReference>
<proteinExistence type="predicted"/>
<dbReference type="Gene3D" id="1.10.287.70">
    <property type="match status" value="1"/>
</dbReference>
<feature type="transmembrane region" description="Helical" evidence="13">
    <location>
        <begin position="115"/>
        <end position="134"/>
    </location>
</feature>
<evidence type="ECO:0000256" key="11">
    <source>
        <dbReference type="ARBA" id="ARBA00023303"/>
    </source>
</evidence>
<keyword evidence="11" id="KW-0407">Ion channel</keyword>
<dbReference type="Proteomes" id="UP000324585">
    <property type="component" value="Unassembled WGS sequence"/>
</dbReference>
<dbReference type="GO" id="GO:0001508">
    <property type="term" value="P:action potential"/>
    <property type="evidence" value="ECO:0007669"/>
    <property type="project" value="TreeGrafter"/>
</dbReference>
<dbReference type="GO" id="GO:0005509">
    <property type="term" value="F:calcium ion binding"/>
    <property type="evidence" value="ECO:0007669"/>
    <property type="project" value="InterPro"/>
</dbReference>
<dbReference type="AlphaFoldDB" id="A0A5J4Z1M3"/>
<evidence type="ECO:0000256" key="13">
    <source>
        <dbReference type="SAM" id="Phobius"/>
    </source>
</evidence>
<keyword evidence="3" id="KW-0633">Potassium transport</keyword>